<dbReference type="PANTHER" id="PTHR31689">
    <property type="entry name" value="DIAMINOPIMELATE EPIMERASE, CHLOROPLASTIC"/>
    <property type="match status" value="1"/>
</dbReference>
<accession>A0A382MZV4</accession>
<dbReference type="PANTHER" id="PTHR31689:SF0">
    <property type="entry name" value="DIAMINOPIMELATE EPIMERASE"/>
    <property type="match status" value="1"/>
</dbReference>
<evidence type="ECO:0000256" key="7">
    <source>
        <dbReference type="ARBA" id="ARBA00023235"/>
    </source>
</evidence>
<dbReference type="UniPathway" id="UPA00034">
    <property type="reaction ID" value="UER00025"/>
</dbReference>
<proteinExistence type="inferred from homology"/>
<evidence type="ECO:0000256" key="8">
    <source>
        <dbReference type="ARBA" id="ARBA00051712"/>
    </source>
</evidence>
<evidence type="ECO:0000256" key="1">
    <source>
        <dbReference type="ARBA" id="ARBA00005196"/>
    </source>
</evidence>
<dbReference type="NCBIfam" id="TIGR00652">
    <property type="entry name" value="DapF"/>
    <property type="match status" value="1"/>
</dbReference>
<dbReference type="EC" id="5.1.1.7" evidence="3"/>
<dbReference type="FunFam" id="3.10.310.10:FF:000001">
    <property type="entry name" value="Diaminopimelate epimerase"/>
    <property type="match status" value="1"/>
</dbReference>
<keyword evidence="5" id="KW-0028">Amino-acid biosynthesis</keyword>
<protein>
    <recommendedName>
        <fullName evidence="3">diaminopimelate epimerase</fullName>
        <ecNumber evidence="3">5.1.1.7</ecNumber>
    </recommendedName>
</protein>
<dbReference type="GO" id="GO:0009089">
    <property type="term" value="P:lysine biosynthetic process via diaminopimelate"/>
    <property type="evidence" value="ECO:0007669"/>
    <property type="project" value="UniProtKB-UniPathway"/>
</dbReference>
<comment type="pathway">
    <text evidence="1">Amino-acid biosynthesis; L-lysine biosynthesis via DAP pathway; DL-2,6-diaminopimelate from LL-2,6-diaminopimelate: step 1/1.</text>
</comment>
<sequence>MHGLGNDFMMVDLLSQRGHFDPTTIRELSDRKTGIGFDQLLTVTPPDDPEADFRYTIYNADGSEAEQCGNGARCFLRFVRDQGLTTKSLIRLQTRTGQITCQLEKDSNITVNMGTPVLQPARIPFTADMPQILYDLDLPDSHDQVSATVVNVGNPHTVITVDDLE</sequence>
<gene>
    <name evidence="9" type="ORF">METZ01_LOCUS305725</name>
</gene>
<organism evidence="9">
    <name type="scientific">marine metagenome</name>
    <dbReference type="NCBI Taxonomy" id="408172"/>
    <lineage>
        <taxon>unclassified sequences</taxon>
        <taxon>metagenomes</taxon>
        <taxon>ecological metagenomes</taxon>
    </lineage>
</organism>
<comment type="similarity">
    <text evidence="2">Belongs to the diaminopimelate epimerase family.</text>
</comment>
<feature type="non-terminal residue" evidence="9">
    <location>
        <position position="165"/>
    </location>
</feature>
<evidence type="ECO:0000256" key="4">
    <source>
        <dbReference type="ARBA" id="ARBA00022490"/>
    </source>
</evidence>
<name>A0A382MZV4_9ZZZZ</name>
<evidence type="ECO:0000256" key="6">
    <source>
        <dbReference type="ARBA" id="ARBA00023154"/>
    </source>
</evidence>
<comment type="catalytic activity">
    <reaction evidence="8">
        <text>(2S,6S)-2,6-diaminopimelate = meso-2,6-diaminopimelate</text>
        <dbReference type="Rhea" id="RHEA:15393"/>
        <dbReference type="ChEBI" id="CHEBI:57609"/>
        <dbReference type="ChEBI" id="CHEBI:57791"/>
        <dbReference type="EC" id="5.1.1.7"/>
    </reaction>
</comment>
<evidence type="ECO:0000256" key="5">
    <source>
        <dbReference type="ARBA" id="ARBA00022605"/>
    </source>
</evidence>
<evidence type="ECO:0000313" key="9">
    <source>
        <dbReference type="EMBL" id="SVC52871.1"/>
    </source>
</evidence>
<dbReference type="SUPFAM" id="SSF54506">
    <property type="entry name" value="Diaminopimelate epimerase-like"/>
    <property type="match status" value="1"/>
</dbReference>
<evidence type="ECO:0000256" key="2">
    <source>
        <dbReference type="ARBA" id="ARBA00010219"/>
    </source>
</evidence>
<dbReference type="Gene3D" id="3.10.310.10">
    <property type="entry name" value="Diaminopimelate Epimerase, Chain A, domain 1"/>
    <property type="match status" value="2"/>
</dbReference>
<keyword evidence="4" id="KW-0963">Cytoplasm</keyword>
<evidence type="ECO:0000256" key="3">
    <source>
        <dbReference type="ARBA" id="ARBA00013080"/>
    </source>
</evidence>
<dbReference type="InterPro" id="IPR018510">
    <property type="entry name" value="DAP_epimerase_AS"/>
</dbReference>
<keyword evidence="6" id="KW-0457">Lysine biosynthesis</keyword>
<dbReference type="AlphaFoldDB" id="A0A382MZV4"/>
<dbReference type="GO" id="GO:0008837">
    <property type="term" value="F:diaminopimelate epimerase activity"/>
    <property type="evidence" value="ECO:0007669"/>
    <property type="project" value="UniProtKB-EC"/>
</dbReference>
<dbReference type="PROSITE" id="PS01326">
    <property type="entry name" value="DAP_EPIMERASE"/>
    <property type="match status" value="1"/>
</dbReference>
<dbReference type="Pfam" id="PF01678">
    <property type="entry name" value="DAP_epimerase"/>
    <property type="match status" value="1"/>
</dbReference>
<keyword evidence="7" id="KW-0413">Isomerase</keyword>
<reference evidence="9" key="1">
    <citation type="submission" date="2018-05" db="EMBL/GenBank/DDBJ databases">
        <authorList>
            <person name="Lanie J.A."/>
            <person name="Ng W.-L."/>
            <person name="Kazmierczak K.M."/>
            <person name="Andrzejewski T.M."/>
            <person name="Davidsen T.M."/>
            <person name="Wayne K.J."/>
            <person name="Tettelin H."/>
            <person name="Glass J.I."/>
            <person name="Rusch D."/>
            <person name="Podicherti R."/>
            <person name="Tsui H.-C.T."/>
            <person name="Winkler M.E."/>
        </authorList>
    </citation>
    <scope>NUCLEOTIDE SEQUENCE</scope>
</reference>
<dbReference type="GO" id="GO:0005829">
    <property type="term" value="C:cytosol"/>
    <property type="evidence" value="ECO:0007669"/>
    <property type="project" value="TreeGrafter"/>
</dbReference>
<dbReference type="EMBL" id="UINC01096191">
    <property type="protein sequence ID" value="SVC52871.1"/>
    <property type="molecule type" value="Genomic_DNA"/>
</dbReference>
<dbReference type="InterPro" id="IPR001653">
    <property type="entry name" value="DAP_epimerase_DapF"/>
</dbReference>